<evidence type="ECO:0000313" key="1">
    <source>
        <dbReference type="EMBL" id="GMR56256.1"/>
    </source>
</evidence>
<name>A0AAN5D3P3_9BILA</name>
<dbReference type="Proteomes" id="UP001328107">
    <property type="component" value="Unassembled WGS sequence"/>
</dbReference>
<keyword evidence="2" id="KW-1185">Reference proteome</keyword>
<proteinExistence type="predicted"/>
<accession>A0AAN5D3P3</accession>
<dbReference type="EMBL" id="BTRK01000005">
    <property type="protein sequence ID" value="GMR56256.1"/>
    <property type="molecule type" value="Genomic_DNA"/>
</dbReference>
<protein>
    <submittedName>
        <fullName evidence="1">Uncharacterized protein</fullName>
    </submittedName>
</protein>
<gene>
    <name evidence="1" type="ORF">PMAYCL1PPCAC_26451</name>
</gene>
<feature type="non-terminal residue" evidence="1">
    <location>
        <position position="1"/>
    </location>
</feature>
<dbReference type="AlphaFoldDB" id="A0AAN5D3P3"/>
<feature type="non-terminal residue" evidence="1">
    <location>
        <position position="130"/>
    </location>
</feature>
<evidence type="ECO:0000313" key="2">
    <source>
        <dbReference type="Proteomes" id="UP001328107"/>
    </source>
</evidence>
<sequence>ATIAFQFGNGGLYVNIRPIPSNFLFYGLADLDSEPFHRRGQSDNPMLHVKLNNAEDLIFKKVSDLLSTSIKKVEINGYLLSPENLSLVAQLLRGSLVRYLDMQYCRVDDSTVSSIIEIAGRARKISLDLS</sequence>
<organism evidence="1 2">
    <name type="scientific">Pristionchus mayeri</name>
    <dbReference type="NCBI Taxonomy" id="1317129"/>
    <lineage>
        <taxon>Eukaryota</taxon>
        <taxon>Metazoa</taxon>
        <taxon>Ecdysozoa</taxon>
        <taxon>Nematoda</taxon>
        <taxon>Chromadorea</taxon>
        <taxon>Rhabditida</taxon>
        <taxon>Rhabditina</taxon>
        <taxon>Diplogasteromorpha</taxon>
        <taxon>Diplogasteroidea</taxon>
        <taxon>Neodiplogasteridae</taxon>
        <taxon>Pristionchus</taxon>
    </lineage>
</organism>
<reference evidence="2" key="1">
    <citation type="submission" date="2022-10" db="EMBL/GenBank/DDBJ databases">
        <title>Genome assembly of Pristionchus species.</title>
        <authorList>
            <person name="Yoshida K."/>
            <person name="Sommer R.J."/>
        </authorList>
    </citation>
    <scope>NUCLEOTIDE SEQUENCE [LARGE SCALE GENOMIC DNA]</scope>
    <source>
        <strain evidence="2">RS5460</strain>
    </source>
</reference>
<comment type="caution">
    <text evidence="1">The sequence shown here is derived from an EMBL/GenBank/DDBJ whole genome shotgun (WGS) entry which is preliminary data.</text>
</comment>